<dbReference type="GO" id="GO:0051259">
    <property type="term" value="P:protein complex oligomerization"/>
    <property type="evidence" value="ECO:0007669"/>
    <property type="project" value="InterPro"/>
</dbReference>
<dbReference type="OrthoDB" id="448954at2759"/>
<keyword evidence="3" id="KW-1185">Reference proteome</keyword>
<proteinExistence type="predicted"/>
<dbReference type="PANTHER" id="PTHR14021">
    <property type="entry name" value="IRON-SULFUR CLUSTER CO-CHAPERONE PROTEIN HSCB"/>
    <property type="match status" value="1"/>
</dbReference>
<dbReference type="InterPro" id="IPR004640">
    <property type="entry name" value="HscB"/>
</dbReference>
<accession>A0A8S1T8I7</accession>
<comment type="caution">
    <text evidence="2">The sequence shown here is derived from an EMBL/GenBank/DDBJ whole genome shotgun (WGS) entry which is preliminary data.</text>
</comment>
<dbReference type="PROSITE" id="PS50076">
    <property type="entry name" value="DNAJ_2"/>
    <property type="match status" value="1"/>
</dbReference>
<gene>
    <name evidence="2" type="ORF">PPENT_87.1.T0160351</name>
</gene>
<dbReference type="GO" id="GO:0001671">
    <property type="term" value="F:ATPase activator activity"/>
    <property type="evidence" value="ECO:0007669"/>
    <property type="project" value="InterPro"/>
</dbReference>
<sequence length="207" mass="24894">MLQSIIRFSFSKFVPSKVTCWNCKSNEFINRFICGQCKYLKEPSLQLGDVNYFQLFDLPIQINIETKYLEDKYRSLQLKFHPDRFVTMPQINISYSQEYSAFINEAYSVLKNIHERAEYILSLKGFQIKECSVLLDLEFMEEILELQSQVQRQQNISEINKKNNLEIERMTQQIIQDISNEQYEKAYQIILYLKYRQRLRDQISIHI</sequence>
<dbReference type="EMBL" id="CAJJDO010000016">
    <property type="protein sequence ID" value="CAD8147384.1"/>
    <property type="molecule type" value="Genomic_DNA"/>
</dbReference>
<dbReference type="GO" id="GO:0051087">
    <property type="term" value="F:protein-folding chaperone binding"/>
    <property type="evidence" value="ECO:0007669"/>
    <property type="project" value="InterPro"/>
</dbReference>
<feature type="domain" description="J" evidence="1">
    <location>
        <begin position="51"/>
        <end position="123"/>
    </location>
</feature>
<evidence type="ECO:0000313" key="3">
    <source>
        <dbReference type="Proteomes" id="UP000689195"/>
    </source>
</evidence>
<evidence type="ECO:0000313" key="2">
    <source>
        <dbReference type="EMBL" id="CAD8147384.1"/>
    </source>
</evidence>
<dbReference type="GO" id="GO:0005739">
    <property type="term" value="C:mitochondrion"/>
    <property type="evidence" value="ECO:0007669"/>
    <property type="project" value="TreeGrafter"/>
</dbReference>
<dbReference type="PANTHER" id="PTHR14021:SF15">
    <property type="entry name" value="IRON-SULFUR CLUSTER CO-CHAPERONE PROTEIN HSCB"/>
    <property type="match status" value="1"/>
</dbReference>
<name>A0A8S1T8I7_9CILI</name>
<reference evidence="2" key="1">
    <citation type="submission" date="2021-01" db="EMBL/GenBank/DDBJ databases">
        <authorList>
            <consortium name="Genoscope - CEA"/>
            <person name="William W."/>
        </authorList>
    </citation>
    <scope>NUCLEOTIDE SEQUENCE</scope>
</reference>
<dbReference type="AlphaFoldDB" id="A0A8S1T8I7"/>
<dbReference type="GO" id="GO:0044571">
    <property type="term" value="P:[2Fe-2S] cluster assembly"/>
    <property type="evidence" value="ECO:0007669"/>
    <property type="project" value="InterPro"/>
</dbReference>
<dbReference type="CDD" id="cd06257">
    <property type="entry name" value="DnaJ"/>
    <property type="match status" value="1"/>
</dbReference>
<dbReference type="Proteomes" id="UP000689195">
    <property type="component" value="Unassembled WGS sequence"/>
</dbReference>
<dbReference type="NCBIfam" id="TIGR00714">
    <property type="entry name" value="hscB"/>
    <property type="match status" value="1"/>
</dbReference>
<organism evidence="2 3">
    <name type="scientific">Paramecium pentaurelia</name>
    <dbReference type="NCBI Taxonomy" id="43138"/>
    <lineage>
        <taxon>Eukaryota</taxon>
        <taxon>Sar</taxon>
        <taxon>Alveolata</taxon>
        <taxon>Ciliophora</taxon>
        <taxon>Intramacronucleata</taxon>
        <taxon>Oligohymenophorea</taxon>
        <taxon>Peniculida</taxon>
        <taxon>Parameciidae</taxon>
        <taxon>Paramecium</taxon>
    </lineage>
</organism>
<dbReference type="InterPro" id="IPR001623">
    <property type="entry name" value="DnaJ_domain"/>
</dbReference>
<evidence type="ECO:0000259" key="1">
    <source>
        <dbReference type="PROSITE" id="PS50076"/>
    </source>
</evidence>
<protein>
    <recommendedName>
        <fullName evidence="1">J domain-containing protein</fullName>
    </recommendedName>
</protein>